<dbReference type="AlphaFoldDB" id="A0A1G2G478"/>
<dbReference type="STRING" id="1802117.A3J54_03225"/>
<keyword evidence="5 12" id="KW-0808">Transferase</keyword>
<dbReference type="Gene3D" id="3.65.10.10">
    <property type="entry name" value="Enolpyruvate transferase domain"/>
    <property type="match status" value="2"/>
</dbReference>
<evidence type="ECO:0000256" key="7">
    <source>
        <dbReference type="ARBA" id="ARBA00022984"/>
    </source>
</evidence>
<evidence type="ECO:0000256" key="1">
    <source>
        <dbReference type="ARBA" id="ARBA00004496"/>
    </source>
</evidence>
<dbReference type="InterPro" id="IPR036968">
    <property type="entry name" value="Enolpyruvate_Tfrase_sf"/>
</dbReference>
<comment type="pathway">
    <text evidence="2 12">Cell wall biogenesis; peptidoglycan biosynthesis.</text>
</comment>
<feature type="modified residue" description="2-(S-cysteinyl)pyruvic acid O-phosphothioketal" evidence="12">
    <location>
        <position position="118"/>
    </location>
</feature>
<dbReference type="SUPFAM" id="SSF55205">
    <property type="entry name" value="EPT/RTPC-like"/>
    <property type="match status" value="1"/>
</dbReference>
<dbReference type="NCBIfam" id="NF006873">
    <property type="entry name" value="PRK09369.1"/>
    <property type="match status" value="1"/>
</dbReference>
<reference evidence="14 15" key="1">
    <citation type="journal article" date="2016" name="Nat. Commun.">
        <title>Thousands of microbial genomes shed light on interconnected biogeochemical processes in an aquifer system.</title>
        <authorList>
            <person name="Anantharaman K."/>
            <person name="Brown C.T."/>
            <person name="Hug L.A."/>
            <person name="Sharon I."/>
            <person name="Castelle C.J."/>
            <person name="Probst A.J."/>
            <person name="Thomas B.C."/>
            <person name="Singh A."/>
            <person name="Wilkins M.J."/>
            <person name="Karaoz U."/>
            <person name="Brodie E.L."/>
            <person name="Williams K.H."/>
            <person name="Hubbard S.S."/>
            <person name="Banfield J.F."/>
        </authorList>
    </citation>
    <scope>NUCLEOTIDE SEQUENCE [LARGE SCALE GENOMIC DNA]</scope>
</reference>
<dbReference type="HAMAP" id="MF_00111">
    <property type="entry name" value="MurA"/>
    <property type="match status" value="1"/>
</dbReference>
<evidence type="ECO:0000313" key="14">
    <source>
        <dbReference type="EMBL" id="OGZ45029.1"/>
    </source>
</evidence>
<dbReference type="GO" id="GO:0008760">
    <property type="term" value="F:UDP-N-acetylglucosamine 1-carboxyvinyltransferase activity"/>
    <property type="evidence" value="ECO:0007669"/>
    <property type="project" value="UniProtKB-UniRule"/>
</dbReference>
<keyword evidence="3 12" id="KW-0963">Cytoplasm</keyword>
<evidence type="ECO:0000256" key="6">
    <source>
        <dbReference type="ARBA" id="ARBA00022960"/>
    </source>
</evidence>
<dbReference type="InterPro" id="IPR050068">
    <property type="entry name" value="MurA_subfamily"/>
</dbReference>
<comment type="caution">
    <text evidence="12">Lacks conserved residue(s) required for the propagation of feature annotation.</text>
</comment>
<feature type="binding site" evidence="12">
    <location>
        <position position="330"/>
    </location>
    <ligand>
        <name>UDP-N-acetyl-alpha-D-glucosamine</name>
        <dbReference type="ChEBI" id="CHEBI:57705"/>
    </ligand>
</feature>
<evidence type="ECO:0000256" key="4">
    <source>
        <dbReference type="ARBA" id="ARBA00022618"/>
    </source>
</evidence>
<dbReference type="GO" id="GO:0008360">
    <property type="term" value="P:regulation of cell shape"/>
    <property type="evidence" value="ECO:0007669"/>
    <property type="project" value="UniProtKB-KW"/>
</dbReference>
<evidence type="ECO:0000256" key="5">
    <source>
        <dbReference type="ARBA" id="ARBA00022679"/>
    </source>
</evidence>
<dbReference type="InterPro" id="IPR013792">
    <property type="entry name" value="RNA3'P_cycl/enolpyr_Trfase_a/b"/>
</dbReference>
<dbReference type="InterPro" id="IPR001986">
    <property type="entry name" value="Enolpyruvate_Tfrase_dom"/>
</dbReference>
<dbReference type="UniPathway" id="UPA00219"/>
<keyword evidence="7 12" id="KW-0573">Peptidoglycan synthesis</keyword>
<dbReference type="GO" id="GO:0071555">
    <property type="term" value="P:cell wall organization"/>
    <property type="evidence" value="ECO:0007669"/>
    <property type="project" value="UniProtKB-KW"/>
</dbReference>
<proteinExistence type="inferred from homology"/>
<keyword evidence="4 12" id="KW-0132">Cell division</keyword>
<evidence type="ECO:0000256" key="2">
    <source>
        <dbReference type="ARBA" id="ARBA00004752"/>
    </source>
</evidence>
<dbReference type="EC" id="2.5.1.7" evidence="12"/>
<keyword evidence="6 12" id="KW-0133">Cell shape</keyword>
<dbReference type="GO" id="GO:0005737">
    <property type="term" value="C:cytoplasm"/>
    <property type="evidence" value="ECO:0007669"/>
    <property type="project" value="UniProtKB-SubCell"/>
</dbReference>
<evidence type="ECO:0000256" key="9">
    <source>
        <dbReference type="ARBA" id="ARBA00023316"/>
    </source>
</evidence>
<keyword evidence="8 12" id="KW-0131">Cell cycle</keyword>
<feature type="active site" description="Proton donor" evidence="12">
    <location>
        <position position="118"/>
    </location>
</feature>
<evidence type="ECO:0000256" key="8">
    <source>
        <dbReference type="ARBA" id="ARBA00023306"/>
    </source>
</evidence>
<evidence type="ECO:0000256" key="12">
    <source>
        <dbReference type="HAMAP-Rule" id="MF_00111"/>
    </source>
</evidence>
<keyword evidence="9 12" id="KW-0961">Cell wall biogenesis/degradation</keyword>
<dbReference type="InterPro" id="IPR005750">
    <property type="entry name" value="UDP_GlcNAc_COvinyl_MurA"/>
</dbReference>
<keyword evidence="12" id="KW-0670">Pyruvate</keyword>
<comment type="caution">
    <text evidence="14">The sequence shown here is derived from an EMBL/GenBank/DDBJ whole genome shotgun (WGS) entry which is preliminary data.</text>
</comment>
<dbReference type="EMBL" id="MHNN01000025">
    <property type="protein sequence ID" value="OGZ45029.1"/>
    <property type="molecule type" value="Genomic_DNA"/>
</dbReference>
<dbReference type="Pfam" id="PF00275">
    <property type="entry name" value="EPSP_synthase"/>
    <property type="match status" value="1"/>
</dbReference>
<gene>
    <name evidence="12" type="primary">murA</name>
    <name evidence="14" type="ORF">A3J54_03225</name>
</gene>
<feature type="binding site" evidence="12">
    <location>
        <begin position="22"/>
        <end position="23"/>
    </location>
    <ligand>
        <name>phosphoenolpyruvate</name>
        <dbReference type="ChEBI" id="CHEBI:58702"/>
    </ligand>
</feature>
<evidence type="ECO:0000313" key="15">
    <source>
        <dbReference type="Proteomes" id="UP000176576"/>
    </source>
</evidence>
<evidence type="ECO:0000256" key="11">
    <source>
        <dbReference type="ARBA" id="ARBA00047527"/>
    </source>
</evidence>
<dbReference type="GO" id="GO:0019277">
    <property type="term" value="P:UDP-N-acetylgalactosamine biosynthetic process"/>
    <property type="evidence" value="ECO:0007669"/>
    <property type="project" value="InterPro"/>
</dbReference>
<comment type="function">
    <text evidence="12">Cell wall formation. Adds enolpyruvyl to UDP-N-acetylglucosamine.</text>
</comment>
<feature type="domain" description="Enolpyruvate transferase" evidence="13">
    <location>
        <begin position="7"/>
        <end position="410"/>
    </location>
</feature>
<evidence type="ECO:0000256" key="10">
    <source>
        <dbReference type="ARBA" id="ARBA00038367"/>
    </source>
</evidence>
<comment type="catalytic activity">
    <reaction evidence="11 12">
        <text>phosphoenolpyruvate + UDP-N-acetyl-alpha-D-glucosamine = UDP-N-acetyl-3-O-(1-carboxyvinyl)-alpha-D-glucosamine + phosphate</text>
        <dbReference type="Rhea" id="RHEA:18681"/>
        <dbReference type="ChEBI" id="CHEBI:43474"/>
        <dbReference type="ChEBI" id="CHEBI:57705"/>
        <dbReference type="ChEBI" id="CHEBI:58702"/>
        <dbReference type="ChEBI" id="CHEBI:68483"/>
        <dbReference type="EC" id="2.5.1.7"/>
    </reaction>
</comment>
<dbReference type="PANTHER" id="PTHR43783">
    <property type="entry name" value="UDP-N-ACETYLGLUCOSAMINE 1-CARBOXYVINYLTRANSFERASE"/>
    <property type="match status" value="1"/>
</dbReference>
<dbReference type="PANTHER" id="PTHR43783:SF1">
    <property type="entry name" value="UDP-N-ACETYLGLUCOSAMINE 1-CARBOXYVINYLTRANSFERASE"/>
    <property type="match status" value="1"/>
</dbReference>
<accession>A0A1G2G478</accession>
<comment type="subcellular location">
    <subcellularLocation>
        <location evidence="1 12">Cytoplasm</location>
    </subcellularLocation>
</comment>
<protein>
    <recommendedName>
        <fullName evidence="12">UDP-N-acetylglucosamine 1-carboxyvinyltransferase</fullName>
        <ecNumber evidence="12">2.5.1.7</ecNumber>
    </recommendedName>
    <alternativeName>
        <fullName evidence="12">Enoylpyruvate transferase</fullName>
    </alternativeName>
    <alternativeName>
        <fullName evidence="12">UDP-N-acetylglucosamine enolpyruvyl transferase</fullName>
        <shortName evidence="12">EPT</shortName>
    </alternativeName>
</protein>
<name>A0A1G2G478_9BACT</name>
<evidence type="ECO:0000259" key="13">
    <source>
        <dbReference type="Pfam" id="PF00275"/>
    </source>
</evidence>
<dbReference type="Proteomes" id="UP000176576">
    <property type="component" value="Unassembled WGS sequence"/>
</dbReference>
<sequence length="420" mass="45705">MSHFIVHGGKPLSGEISVGGAKNHAIKMLPAALLCKESVLLTHMPVIEDVARLRDLLSSVGYETIDTKPGSVRVIPSVRSLGTDLPRSIAERIRTSILFVGPLLAREGRVCFPHPGGCVIGRRPIDVFLDGWRTMGAVIRENTAGFDIRARELRGIDYTFRLVSHTGTEGLMMTAVLAKGRTILRNAALEPEVVALANFLNARGARIQGAGTPLISIEGTGGTLLKGGTCQIMPDRLEAGSFAILAALLGKDVKITHCDPSHMEVLLAHLRSAGADITQGKDWLSVTRAAKIQPVNVRTHEYPGFATDYQAPFTVLLTQAHGQSMVFETIFEGRLSYMEDLNRMGAHITQCDLHRAIVHGPAKLRSRDFESPDLRAGMAFVIAALVARGVSRIGNIYQIDRGYEKLDERLRVLGADIKRE</sequence>
<feature type="binding site" evidence="12">
    <location>
        <position position="94"/>
    </location>
    <ligand>
        <name>UDP-N-acetyl-alpha-D-glucosamine</name>
        <dbReference type="ChEBI" id="CHEBI:57705"/>
    </ligand>
</feature>
<comment type="similarity">
    <text evidence="10 12">Belongs to the EPSP synthase family. MurA subfamily.</text>
</comment>
<evidence type="ECO:0000256" key="3">
    <source>
        <dbReference type="ARBA" id="ARBA00022490"/>
    </source>
</evidence>
<dbReference type="NCBIfam" id="TIGR01072">
    <property type="entry name" value="murA"/>
    <property type="match status" value="1"/>
</dbReference>
<organism evidence="14 15">
    <name type="scientific">Candidatus Ryanbacteria bacterium RIFCSPHIGHO2_02_FULL_45_13b</name>
    <dbReference type="NCBI Taxonomy" id="1802117"/>
    <lineage>
        <taxon>Bacteria</taxon>
        <taxon>Candidatus Ryaniibacteriota</taxon>
    </lineage>
</organism>
<dbReference type="GO" id="GO:0051301">
    <property type="term" value="P:cell division"/>
    <property type="evidence" value="ECO:0007669"/>
    <property type="project" value="UniProtKB-KW"/>
</dbReference>
<feature type="binding site" evidence="12">
    <location>
        <position position="308"/>
    </location>
    <ligand>
        <name>UDP-N-acetyl-alpha-D-glucosamine</name>
        <dbReference type="ChEBI" id="CHEBI:57705"/>
    </ligand>
</feature>
<dbReference type="CDD" id="cd01555">
    <property type="entry name" value="UdpNAET"/>
    <property type="match status" value="1"/>
</dbReference>
<dbReference type="GO" id="GO:0009252">
    <property type="term" value="P:peptidoglycan biosynthetic process"/>
    <property type="evidence" value="ECO:0007669"/>
    <property type="project" value="UniProtKB-UniRule"/>
</dbReference>